<dbReference type="EMBL" id="JAFJYC010000001">
    <property type="protein sequence ID" value="MBT9432793.1"/>
    <property type="molecule type" value="Genomic_DNA"/>
</dbReference>
<evidence type="ECO:0000259" key="2">
    <source>
        <dbReference type="Pfam" id="PF09557"/>
    </source>
</evidence>
<evidence type="ECO:0000256" key="1">
    <source>
        <dbReference type="SAM" id="MobiDB-lite"/>
    </source>
</evidence>
<dbReference type="Pfam" id="PF09557">
    <property type="entry name" value="DUF2382"/>
    <property type="match status" value="1"/>
</dbReference>
<dbReference type="InterPro" id="IPR019060">
    <property type="entry name" value="DUF2382"/>
</dbReference>
<proteinExistence type="predicted"/>
<evidence type="ECO:0000313" key="3">
    <source>
        <dbReference type="EMBL" id="MBT9432793.1"/>
    </source>
</evidence>
<evidence type="ECO:0000313" key="4">
    <source>
        <dbReference type="Proteomes" id="UP000811282"/>
    </source>
</evidence>
<comment type="caution">
    <text evidence="3">The sequence shown here is derived from an EMBL/GenBank/DDBJ whole genome shotgun (WGS) entry which is preliminary data.</text>
</comment>
<accession>A0ABS5YCV5</accession>
<feature type="domain" description="DUF2382" evidence="2">
    <location>
        <begin position="27"/>
        <end position="135"/>
    </location>
</feature>
<sequence>MSNQSADNSPLPAQTEGEASGTTQSTLSLAQEQVAVAKRQVVQGRVTITRRTTEREEAIEAWLKQENIEIHRVEKGTPLENHPAIREEEGVMIIPVVDEHVEVVRTLVFREEIHILKVTTAVPYQESVTLRSQDITMEKQRDND</sequence>
<dbReference type="Proteomes" id="UP000811282">
    <property type="component" value="Unassembled WGS sequence"/>
</dbReference>
<feature type="compositionally biased region" description="Polar residues" evidence="1">
    <location>
        <begin position="1"/>
        <end position="12"/>
    </location>
</feature>
<reference evidence="3 4" key="1">
    <citation type="journal article" date="2021" name="Genome Biol. Evol.">
        <title>The evolution of interdependence in a four-way mealybug symbiosis.</title>
        <authorList>
            <person name="Garber A.I."/>
            <person name="Kupper M."/>
            <person name="Laetsch D.R."/>
            <person name="Weldon S.R."/>
            <person name="Ladinsky M.S."/>
            <person name="Bjorkman P.J."/>
            <person name="McCutcheon J.P."/>
        </authorList>
    </citation>
    <scope>NUCLEOTIDE SEQUENCE [LARGE SCALE GENOMIC DNA]</scope>
    <source>
        <strain evidence="3">SOD</strain>
    </source>
</reference>
<name>A0ABS5YCV5_9GAMM</name>
<organism evidence="3 4">
    <name type="scientific">Candidatus Sodalis endolongispinus</name>
    <dbReference type="NCBI Taxonomy" id="2812662"/>
    <lineage>
        <taxon>Bacteria</taxon>
        <taxon>Pseudomonadati</taxon>
        <taxon>Pseudomonadota</taxon>
        <taxon>Gammaproteobacteria</taxon>
        <taxon>Enterobacterales</taxon>
        <taxon>Bruguierivoracaceae</taxon>
        <taxon>Sodalis</taxon>
    </lineage>
</organism>
<keyword evidence="4" id="KW-1185">Reference proteome</keyword>
<feature type="region of interest" description="Disordered" evidence="1">
    <location>
        <begin position="1"/>
        <end position="25"/>
    </location>
</feature>
<gene>
    <name evidence="3" type="ORF">JZM24_12820</name>
</gene>
<dbReference type="RefSeq" id="WP_215669904.1">
    <property type="nucleotide sequence ID" value="NZ_JAFJYC010000001.1"/>
</dbReference>
<protein>
    <submittedName>
        <fullName evidence="3">YsnF/AvaK domain-containing protein</fullName>
    </submittedName>
</protein>